<gene>
    <name evidence="2" type="primary">pbpB_2</name>
    <name evidence="2" type="ORF">TR69_WS6001000288</name>
</gene>
<dbReference type="InterPro" id="IPR012338">
    <property type="entry name" value="Beta-lactam/transpept-like"/>
</dbReference>
<evidence type="ECO:0000259" key="1">
    <source>
        <dbReference type="Pfam" id="PF00905"/>
    </source>
</evidence>
<dbReference type="Proteomes" id="UP000070457">
    <property type="component" value="Unassembled WGS sequence"/>
</dbReference>
<dbReference type="Gene3D" id="3.40.710.10">
    <property type="entry name" value="DD-peptidase/beta-lactamase superfamily"/>
    <property type="match status" value="1"/>
</dbReference>
<evidence type="ECO:0000313" key="2">
    <source>
        <dbReference type="EMBL" id="KXK27412.1"/>
    </source>
</evidence>
<dbReference type="InterPro" id="IPR050515">
    <property type="entry name" value="Beta-lactam/transpept"/>
</dbReference>
<proteinExistence type="predicted"/>
<dbReference type="Pfam" id="PF00905">
    <property type="entry name" value="Transpeptidase"/>
    <property type="match status" value="1"/>
</dbReference>
<dbReference type="GO" id="GO:0071555">
    <property type="term" value="P:cell wall organization"/>
    <property type="evidence" value="ECO:0007669"/>
    <property type="project" value="TreeGrafter"/>
</dbReference>
<comment type="caution">
    <text evidence="2">The sequence shown here is derived from an EMBL/GenBank/DDBJ whole genome shotgun (WGS) entry which is preliminary data.</text>
</comment>
<dbReference type="PANTHER" id="PTHR30627">
    <property type="entry name" value="PEPTIDOGLYCAN D,D-TRANSPEPTIDASE"/>
    <property type="match status" value="1"/>
</dbReference>
<dbReference type="EMBL" id="JYNZ01000002">
    <property type="protein sequence ID" value="KXK27412.1"/>
    <property type="molecule type" value="Genomic_DNA"/>
</dbReference>
<evidence type="ECO:0000313" key="3">
    <source>
        <dbReference type="Proteomes" id="UP000070457"/>
    </source>
</evidence>
<sequence length="209" mass="23323">MSYEEFHEYLVRFGVGRSTGIELAGESTGLLKDTDRWNYADQAVFSYGHGYQLTPLQTISGIAAVANEGRRMQPYLVSKVVDADGRATVFNPQVVSEAVSPSTSQAVTDVMNEVFLGNIPEREYKDLSEYYIAMKSGTALIANRDSAGYSSEINATYVGFDAAPEHTFAMLIKLEEPQVGDLSFYNARMVWLDTFKEIKEHLGVRKYSR</sequence>
<dbReference type="GO" id="GO:0008658">
    <property type="term" value="F:penicillin binding"/>
    <property type="evidence" value="ECO:0007669"/>
    <property type="project" value="InterPro"/>
</dbReference>
<organism evidence="2 3">
    <name type="scientific">candidate division WS6 bacterium OLB20</name>
    <dbReference type="NCBI Taxonomy" id="1617426"/>
    <lineage>
        <taxon>Bacteria</taxon>
        <taxon>Candidatus Dojkabacteria</taxon>
    </lineage>
</organism>
<name>A0A136M0I9_9BACT</name>
<dbReference type="GO" id="GO:0005886">
    <property type="term" value="C:plasma membrane"/>
    <property type="evidence" value="ECO:0007669"/>
    <property type="project" value="TreeGrafter"/>
</dbReference>
<dbReference type="Gene3D" id="3.30.450.330">
    <property type="match status" value="1"/>
</dbReference>
<feature type="domain" description="Penicillin-binding protein transpeptidase" evidence="1">
    <location>
        <begin position="1"/>
        <end position="178"/>
    </location>
</feature>
<protein>
    <submittedName>
        <fullName evidence="2">Penicillin-binding protein 2B</fullName>
    </submittedName>
</protein>
<accession>A0A136M0I9</accession>
<dbReference type="SUPFAM" id="SSF56601">
    <property type="entry name" value="beta-lactamase/transpeptidase-like"/>
    <property type="match status" value="1"/>
</dbReference>
<dbReference type="AlphaFoldDB" id="A0A136M0I9"/>
<reference evidence="2 3" key="1">
    <citation type="submission" date="2015-02" db="EMBL/GenBank/DDBJ databases">
        <title>Improved understanding of the partial-nitritation anammox process through 23 genomes representing the majority of the microbial community.</title>
        <authorList>
            <person name="Speth D.R."/>
            <person name="In T Zandt M."/>
            <person name="Guerrero Cruz S."/>
            <person name="Jetten M.S."/>
            <person name="Dutilh B.E."/>
        </authorList>
    </citation>
    <scope>NUCLEOTIDE SEQUENCE [LARGE SCALE GENOMIC DNA]</scope>
    <source>
        <strain evidence="2">OLB20</strain>
    </source>
</reference>
<dbReference type="InterPro" id="IPR001460">
    <property type="entry name" value="PCN-bd_Tpept"/>
</dbReference>
<dbReference type="STRING" id="1617426.TR69_WS6001000288"/>